<dbReference type="EMBL" id="ML996581">
    <property type="protein sequence ID" value="KAF2754238.1"/>
    <property type="molecule type" value="Genomic_DNA"/>
</dbReference>
<reference evidence="1" key="1">
    <citation type="journal article" date="2020" name="Stud. Mycol.">
        <title>101 Dothideomycetes genomes: a test case for predicting lifestyles and emergence of pathogens.</title>
        <authorList>
            <person name="Haridas S."/>
            <person name="Albert R."/>
            <person name="Binder M."/>
            <person name="Bloem J."/>
            <person name="Labutti K."/>
            <person name="Salamov A."/>
            <person name="Andreopoulos B."/>
            <person name="Baker S."/>
            <person name="Barry K."/>
            <person name="Bills G."/>
            <person name="Bluhm B."/>
            <person name="Cannon C."/>
            <person name="Castanera R."/>
            <person name="Culley D."/>
            <person name="Daum C."/>
            <person name="Ezra D."/>
            <person name="Gonzalez J."/>
            <person name="Henrissat B."/>
            <person name="Kuo A."/>
            <person name="Liang C."/>
            <person name="Lipzen A."/>
            <person name="Lutzoni F."/>
            <person name="Magnuson J."/>
            <person name="Mondo S."/>
            <person name="Nolan M."/>
            <person name="Ohm R."/>
            <person name="Pangilinan J."/>
            <person name="Park H.-J."/>
            <person name="Ramirez L."/>
            <person name="Alfaro M."/>
            <person name="Sun H."/>
            <person name="Tritt A."/>
            <person name="Yoshinaga Y."/>
            <person name="Zwiers L.-H."/>
            <person name="Turgeon B."/>
            <person name="Goodwin S."/>
            <person name="Spatafora J."/>
            <person name="Crous P."/>
            <person name="Grigoriev I."/>
        </authorList>
    </citation>
    <scope>NUCLEOTIDE SEQUENCE</scope>
    <source>
        <strain evidence="1">CBS 121739</strain>
    </source>
</reference>
<accession>A0A6A6VU70</accession>
<evidence type="ECO:0000313" key="1">
    <source>
        <dbReference type="EMBL" id="KAF2754238.1"/>
    </source>
</evidence>
<proteinExistence type="predicted"/>
<dbReference type="GeneID" id="54488609"/>
<sequence length="109" mass="12530">MSLELVGITDPDQHSHLTIKIENTEKRDVLQATEKKYQKLWQDERVFEADAPSCSEYPPGSMSHEELRARVPKFLSNDTGHPFLQFRLTLARNNGISVKENLYLQMAIS</sequence>
<dbReference type="RefSeq" id="XP_033596689.1">
    <property type="nucleotide sequence ID" value="XM_033747555.1"/>
</dbReference>
<protein>
    <submittedName>
        <fullName evidence="1">Uncharacterized protein</fullName>
    </submittedName>
</protein>
<dbReference type="Proteomes" id="UP000799437">
    <property type="component" value="Unassembled WGS sequence"/>
</dbReference>
<dbReference type="AlphaFoldDB" id="A0A6A6VU70"/>
<organism evidence="1 2">
    <name type="scientific">Pseudovirgaria hyperparasitica</name>
    <dbReference type="NCBI Taxonomy" id="470096"/>
    <lineage>
        <taxon>Eukaryota</taxon>
        <taxon>Fungi</taxon>
        <taxon>Dikarya</taxon>
        <taxon>Ascomycota</taxon>
        <taxon>Pezizomycotina</taxon>
        <taxon>Dothideomycetes</taxon>
        <taxon>Dothideomycetes incertae sedis</taxon>
        <taxon>Acrospermales</taxon>
        <taxon>Acrospermaceae</taxon>
        <taxon>Pseudovirgaria</taxon>
    </lineage>
</organism>
<name>A0A6A6VU70_9PEZI</name>
<keyword evidence="2" id="KW-1185">Reference proteome</keyword>
<evidence type="ECO:0000313" key="2">
    <source>
        <dbReference type="Proteomes" id="UP000799437"/>
    </source>
</evidence>
<dbReference type="OrthoDB" id="10249672at2759"/>
<gene>
    <name evidence="1" type="ORF">EJ05DRAFT_504337</name>
</gene>